<evidence type="ECO:0000256" key="4">
    <source>
        <dbReference type="ARBA" id="ARBA00022989"/>
    </source>
</evidence>
<feature type="transmembrane region" description="Helical" evidence="7">
    <location>
        <begin position="27"/>
        <end position="52"/>
    </location>
</feature>
<dbReference type="EMBL" id="MU004230">
    <property type="protein sequence ID" value="KAF2675520.1"/>
    <property type="molecule type" value="Genomic_DNA"/>
</dbReference>
<keyword evidence="3 7" id="KW-0812">Transmembrane</keyword>
<dbReference type="AlphaFoldDB" id="A0A6A6UUL6"/>
<evidence type="ECO:0000256" key="7">
    <source>
        <dbReference type="SAM" id="Phobius"/>
    </source>
</evidence>
<protein>
    <submittedName>
        <fullName evidence="9">MFS general substrate transporter</fullName>
    </submittedName>
</protein>
<dbReference type="InterPro" id="IPR011701">
    <property type="entry name" value="MFS"/>
</dbReference>
<dbReference type="OrthoDB" id="10262656at2759"/>
<keyword evidence="2" id="KW-0813">Transport</keyword>
<dbReference type="GO" id="GO:0016020">
    <property type="term" value="C:membrane"/>
    <property type="evidence" value="ECO:0007669"/>
    <property type="project" value="UniProtKB-SubCell"/>
</dbReference>
<dbReference type="Pfam" id="PF07690">
    <property type="entry name" value="MFS_1"/>
    <property type="match status" value="1"/>
</dbReference>
<organism evidence="9 10">
    <name type="scientific">Microthyrium microscopicum</name>
    <dbReference type="NCBI Taxonomy" id="703497"/>
    <lineage>
        <taxon>Eukaryota</taxon>
        <taxon>Fungi</taxon>
        <taxon>Dikarya</taxon>
        <taxon>Ascomycota</taxon>
        <taxon>Pezizomycotina</taxon>
        <taxon>Dothideomycetes</taxon>
        <taxon>Dothideomycetes incertae sedis</taxon>
        <taxon>Microthyriales</taxon>
        <taxon>Microthyriaceae</taxon>
        <taxon>Microthyrium</taxon>
    </lineage>
</organism>
<feature type="transmembrane region" description="Helical" evidence="7">
    <location>
        <begin position="198"/>
        <end position="222"/>
    </location>
</feature>
<dbReference type="GO" id="GO:0022857">
    <property type="term" value="F:transmembrane transporter activity"/>
    <property type="evidence" value="ECO:0007669"/>
    <property type="project" value="InterPro"/>
</dbReference>
<feature type="transmembrane region" description="Helical" evidence="7">
    <location>
        <begin position="391"/>
        <end position="409"/>
    </location>
</feature>
<evidence type="ECO:0000256" key="3">
    <source>
        <dbReference type="ARBA" id="ARBA00022692"/>
    </source>
</evidence>
<feature type="transmembrane region" description="Helical" evidence="7">
    <location>
        <begin position="156"/>
        <end position="178"/>
    </location>
</feature>
<feature type="region of interest" description="Disordered" evidence="6">
    <location>
        <begin position="536"/>
        <end position="567"/>
    </location>
</feature>
<feature type="domain" description="Major facilitator superfamily (MFS) profile" evidence="8">
    <location>
        <begin position="26"/>
        <end position="514"/>
    </location>
</feature>
<dbReference type="Proteomes" id="UP000799302">
    <property type="component" value="Unassembled WGS sequence"/>
</dbReference>
<comment type="subcellular location">
    <subcellularLocation>
        <location evidence="1">Membrane</location>
        <topology evidence="1">Multi-pass membrane protein</topology>
    </subcellularLocation>
</comment>
<dbReference type="InterPro" id="IPR020846">
    <property type="entry name" value="MFS_dom"/>
</dbReference>
<accession>A0A6A6UUL6</accession>
<evidence type="ECO:0000313" key="10">
    <source>
        <dbReference type="Proteomes" id="UP000799302"/>
    </source>
</evidence>
<evidence type="ECO:0000256" key="1">
    <source>
        <dbReference type="ARBA" id="ARBA00004141"/>
    </source>
</evidence>
<evidence type="ECO:0000313" key="9">
    <source>
        <dbReference type="EMBL" id="KAF2675520.1"/>
    </source>
</evidence>
<feature type="transmembrane region" description="Helical" evidence="7">
    <location>
        <begin position="123"/>
        <end position="144"/>
    </location>
</feature>
<proteinExistence type="predicted"/>
<evidence type="ECO:0000256" key="6">
    <source>
        <dbReference type="SAM" id="MobiDB-lite"/>
    </source>
</evidence>
<feature type="transmembrane region" description="Helical" evidence="7">
    <location>
        <begin position="311"/>
        <end position="334"/>
    </location>
</feature>
<dbReference type="PANTHER" id="PTHR23504">
    <property type="entry name" value="MAJOR FACILITATOR SUPERFAMILY DOMAIN-CONTAINING PROTEIN 10"/>
    <property type="match status" value="1"/>
</dbReference>
<gene>
    <name evidence="9" type="ORF">BT63DRAFT_40756</name>
</gene>
<evidence type="ECO:0000256" key="2">
    <source>
        <dbReference type="ARBA" id="ARBA00022448"/>
    </source>
</evidence>
<dbReference type="PANTHER" id="PTHR23504:SF15">
    <property type="entry name" value="MAJOR FACILITATOR SUPERFAMILY (MFS) PROFILE DOMAIN-CONTAINING PROTEIN"/>
    <property type="match status" value="1"/>
</dbReference>
<feature type="transmembrane region" description="Helical" evidence="7">
    <location>
        <begin position="98"/>
        <end position="117"/>
    </location>
</feature>
<dbReference type="PROSITE" id="PS50850">
    <property type="entry name" value="MFS"/>
    <property type="match status" value="1"/>
</dbReference>
<dbReference type="Gene3D" id="1.20.1250.20">
    <property type="entry name" value="MFS general substrate transporter like domains"/>
    <property type="match status" value="1"/>
</dbReference>
<sequence length="567" mass="61667">MAFGTSIFRRASPATNKSSKSFPTRQLFILALCRLCEPIAFMSIFPYIYYMVKSFDITDDERQIAFYAGIVTSAFAMAEFMASLFWGRLSDSIGRKPVLLTGIFGTGISMLMFGFAPNLPMALLARALGGILNGNIGVLSTVVAEVVTNKEHQPRAFSIMPFVWSVGSMIGAAIGGSLAEPVKNYPNTFHKGSIFDKFPYLLPNLVCTACVAVSFIFGILFLEETHEEKKDRKDVGLTLGNWFLGLFSSKAQITQDQEEGKLMLPFEDEKKSFDSVESSPSLLQGDALSPALPVSRKRYAIREMLTPQIRLIIMSYGVLAFHTISFEQLLPILFSMPKSDIPAHLPFKFLGGLELTTKTIGMILAVQGGLQVIAQLVVFPLIVARLGPLRTFRLVIFSYPVLYCLVPYLTLAPGFIQHIGIGIILVWKVTGQALSYPSSNIMLVNHTPSKNVLGTLNGFVASAASLARTLGPVFAGMVQAAGLKAGISGLSWWTCAVVAVIGAVISLGQESEPVQQESIIDDDESERLLGDGLYRESSDIAPLPSSHTNQQSIEDVPGTKQPLLADI</sequence>
<feature type="transmembrane region" description="Helical" evidence="7">
    <location>
        <begin position="360"/>
        <end position="384"/>
    </location>
</feature>
<feature type="transmembrane region" description="Helical" evidence="7">
    <location>
        <begin position="64"/>
        <end position="86"/>
    </location>
</feature>
<keyword evidence="10" id="KW-1185">Reference proteome</keyword>
<keyword evidence="4 7" id="KW-1133">Transmembrane helix</keyword>
<name>A0A6A6UUL6_9PEZI</name>
<dbReference type="CDD" id="cd17330">
    <property type="entry name" value="MFS_SLC46_TetA_like"/>
    <property type="match status" value="1"/>
</dbReference>
<dbReference type="InterPro" id="IPR036259">
    <property type="entry name" value="MFS_trans_sf"/>
</dbReference>
<reference evidence="9" key="1">
    <citation type="journal article" date="2020" name="Stud. Mycol.">
        <title>101 Dothideomycetes genomes: a test case for predicting lifestyles and emergence of pathogens.</title>
        <authorList>
            <person name="Haridas S."/>
            <person name="Albert R."/>
            <person name="Binder M."/>
            <person name="Bloem J."/>
            <person name="Labutti K."/>
            <person name="Salamov A."/>
            <person name="Andreopoulos B."/>
            <person name="Baker S."/>
            <person name="Barry K."/>
            <person name="Bills G."/>
            <person name="Bluhm B."/>
            <person name="Cannon C."/>
            <person name="Castanera R."/>
            <person name="Culley D."/>
            <person name="Daum C."/>
            <person name="Ezra D."/>
            <person name="Gonzalez J."/>
            <person name="Henrissat B."/>
            <person name="Kuo A."/>
            <person name="Liang C."/>
            <person name="Lipzen A."/>
            <person name="Lutzoni F."/>
            <person name="Magnuson J."/>
            <person name="Mondo S."/>
            <person name="Nolan M."/>
            <person name="Ohm R."/>
            <person name="Pangilinan J."/>
            <person name="Park H.-J."/>
            <person name="Ramirez L."/>
            <person name="Alfaro M."/>
            <person name="Sun H."/>
            <person name="Tritt A."/>
            <person name="Yoshinaga Y."/>
            <person name="Zwiers L.-H."/>
            <person name="Turgeon B."/>
            <person name="Goodwin S."/>
            <person name="Spatafora J."/>
            <person name="Crous P."/>
            <person name="Grigoriev I."/>
        </authorList>
    </citation>
    <scope>NUCLEOTIDE SEQUENCE</scope>
    <source>
        <strain evidence="9">CBS 115976</strain>
    </source>
</reference>
<evidence type="ECO:0000256" key="5">
    <source>
        <dbReference type="ARBA" id="ARBA00023136"/>
    </source>
</evidence>
<dbReference type="SUPFAM" id="SSF103473">
    <property type="entry name" value="MFS general substrate transporter"/>
    <property type="match status" value="1"/>
</dbReference>
<evidence type="ECO:0000259" key="8">
    <source>
        <dbReference type="PROSITE" id="PS50850"/>
    </source>
</evidence>
<keyword evidence="5 7" id="KW-0472">Membrane</keyword>